<proteinExistence type="inferred from homology"/>
<evidence type="ECO:0000313" key="5">
    <source>
        <dbReference type="EMBL" id="MFD2206838.1"/>
    </source>
</evidence>
<dbReference type="EMBL" id="JBHUII010000007">
    <property type="protein sequence ID" value="MFD2206838.1"/>
    <property type="molecule type" value="Genomic_DNA"/>
</dbReference>
<keyword evidence="6" id="KW-1185">Reference proteome</keyword>
<evidence type="ECO:0000259" key="4">
    <source>
        <dbReference type="Pfam" id="PF03328"/>
    </source>
</evidence>
<gene>
    <name evidence="5" type="ORF">ACFSKO_14500</name>
</gene>
<keyword evidence="2" id="KW-0479">Metal-binding</keyword>
<comment type="similarity">
    <text evidence="1">Belongs to the HpcH/HpaI aldolase family.</text>
</comment>
<evidence type="ECO:0000256" key="3">
    <source>
        <dbReference type="ARBA" id="ARBA00023239"/>
    </source>
</evidence>
<dbReference type="InterPro" id="IPR050251">
    <property type="entry name" value="HpcH-HpaI_aldolase"/>
</dbReference>
<dbReference type="Gene3D" id="3.20.20.60">
    <property type="entry name" value="Phosphoenolpyruvate-binding domains"/>
    <property type="match status" value="1"/>
</dbReference>
<dbReference type="Proteomes" id="UP001597294">
    <property type="component" value="Unassembled WGS sequence"/>
</dbReference>
<dbReference type="GO" id="GO:0016829">
    <property type="term" value="F:lyase activity"/>
    <property type="evidence" value="ECO:0007669"/>
    <property type="project" value="UniProtKB-KW"/>
</dbReference>
<dbReference type="SUPFAM" id="SSF51621">
    <property type="entry name" value="Phosphoenolpyruvate/pyruvate domain"/>
    <property type="match status" value="1"/>
</dbReference>
<keyword evidence="3 5" id="KW-0456">Lyase</keyword>
<accession>A0ABW5BPS5</accession>
<evidence type="ECO:0000256" key="1">
    <source>
        <dbReference type="ARBA" id="ARBA00005568"/>
    </source>
</evidence>
<reference evidence="6" key="1">
    <citation type="journal article" date="2019" name="Int. J. Syst. Evol. Microbiol.">
        <title>The Global Catalogue of Microorganisms (GCM) 10K type strain sequencing project: providing services to taxonomists for standard genome sequencing and annotation.</title>
        <authorList>
            <consortium name="The Broad Institute Genomics Platform"/>
            <consortium name="The Broad Institute Genome Sequencing Center for Infectious Disease"/>
            <person name="Wu L."/>
            <person name="Ma J."/>
        </authorList>
    </citation>
    <scope>NUCLEOTIDE SEQUENCE [LARGE SCALE GENOMIC DNA]</scope>
    <source>
        <strain evidence="6">CGMCC 4.7192</strain>
    </source>
</reference>
<evidence type="ECO:0000313" key="6">
    <source>
        <dbReference type="Proteomes" id="UP001597294"/>
    </source>
</evidence>
<dbReference type="InterPro" id="IPR005000">
    <property type="entry name" value="Aldolase/citrate-lyase_domain"/>
</dbReference>
<protein>
    <submittedName>
        <fullName evidence="5">HpcH/HpaI aldolase/citrate lyase family protein</fullName>
    </submittedName>
</protein>
<dbReference type="InterPro" id="IPR015813">
    <property type="entry name" value="Pyrv/PenolPyrv_kinase-like_dom"/>
</dbReference>
<dbReference type="Pfam" id="PF03328">
    <property type="entry name" value="HpcH_HpaI"/>
    <property type="match status" value="1"/>
</dbReference>
<dbReference type="PANTHER" id="PTHR30502:SF0">
    <property type="entry name" value="PHOSPHOENOLPYRUVATE CARBOXYLASE FAMILY PROTEIN"/>
    <property type="match status" value="1"/>
</dbReference>
<comment type="caution">
    <text evidence="5">The sequence shown here is derived from an EMBL/GenBank/DDBJ whole genome shotgun (WGS) entry which is preliminary data.</text>
</comment>
<name>A0ABW5BPS5_9PROT</name>
<evidence type="ECO:0000256" key="2">
    <source>
        <dbReference type="ARBA" id="ARBA00022723"/>
    </source>
</evidence>
<dbReference type="RefSeq" id="WP_380252867.1">
    <property type="nucleotide sequence ID" value="NZ_JBHUII010000007.1"/>
</dbReference>
<dbReference type="PANTHER" id="PTHR30502">
    <property type="entry name" value="2-KETO-3-DEOXY-L-RHAMNONATE ALDOLASE"/>
    <property type="match status" value="1"/>
</dbReference>
<dbReference type="InterPro" id="IPR040442">
    <property type="entry name" value="Pyrv_kinase-like_dom_sf"/>
</dbReference>
<organism evidence="5 6">
    <name type="scientific">Kiloniella antarctica</name>
    <dbReference type="NCBI Taxonomy" id="1550907"/>
    <lineage>
        <taxon>Bacteria</taxon>
        <taxon>Pseudomonadati</taxon>
        <taxon>Pseudomonadota</taxon>
        <taxon>Alphaproteobacteria</taxon>
        <taxon>Rhodospirillales</taxon>
        <taxon>Kiloniellaceae</taxon>
        <taxon>Kiloniella</taxon>
    </lineage>
</organism>
<feature type="domain" description="HpcH/HpaI aldolase/citrate lyase" evidence="4">
    <location>
        <begin position="17"/>
        <end position="238"/>
    </location>
</feature>
<sequence>MSAKIKQKLANDETTIGSWISLPNVHTVEMMARLGTFEWLVIDMEHTSISTETMAQMIQVIDLAGVSPFVRVGANDPLQIKRALDCGAKGIIVPQVCSPVEAQQVVDSVYYPPIGKRGVGLFRAQGYGTTFEDYKENVAPEIVVIVQIEHKDAVDQLDEIISVPGVDAFMIGPYDLSGSFGKPGDFTAPEVAASLDKAKRFCQTSDKAGGIHVVHTDKTSLASNIEQGFRFIAYGTDMIFLAEKLSEVTIDLEVVKN</sequence>